<name>A0ABW0LMZ0_9BACI</name>
<dbReference type="RefSeq" id="WP_382353145.1">
    <property type="nucleotide sequence ID" value="NZ_JBHSMC010000020.1"/>
</dbReference>
<accession>A0ABW0LMZ0</accession>
<protein>
    <submittedName>
        <fullName evidence="1">Competence protein ComK</fullName>
    </submittedName>
</protein>
<proteinExistence type="predicted"/>
<comment type="caution">
    <text evidence="1">The sequence shown here is derived from an EMBL/GenBank/DDBJ whole genome shotgun (WGS) entry which is preliminary data.</text>
</comment>
<reference evidence="2" key="1">
    <citation type="journal article" date="2019" name="Int. J. Syst. Evol. Microbiol.">
        <title>The Global Catalogue of Microorganisms (GCM) 10K type strain sequencing project: providing services to taxonomists for standard genome sequencing and annotation.</title>
        <authorList>
            <consortium name="The Broad Institute Genomics Platform"/>
            <consortium name="The Broad Institute Genome Sequencing Center for Infectious Disease"/>
            <person name="Wu L."/>
            <person name="Ma J."/>
        </authorList>
    </citation>
    <scope>NUCLEOTIDE SEQUENCE [LARGE SCALE GENOMIC DNA]</scope>
    <source>
        <strain evidence="2">CGMCC 1.12237</strain>
    </source>
</reference>
<dbReference type="Proteomes" id="UP001596147">
    <property type="component" value="Unassembled WGS sequence"/>
</dbReference>
<dbReference type="Pfam" id="PF06338">
    <property type="entry name" value="ComK"/>
    <property type="match status" value="1"/>
</dbReference>
<keyword evidence="2" id="KW-1185">Reference proteome</keyword>
<sequence>MSKVFNNYIISTKTMLLLPHFDNYGQLNTIVGEKNDSLIVMKKPREVIEDSLLYYGRGDLKAATLVSRSILGNIDMPPITVNDRFGLYWLPTKSPTNDAECIWISLHHILSTDAVTPKKTKITFQNQNSITIQKSLKATKTKVQQASDLKRLVEMRMYENTPPNYNNNSSITKEHKSRYYHYIINKSGTASIY</sequence>
<dbReference type="EMBL" id="JBHSMC010000020">
    <property type="protein sequence ID" value="MFC5465953.1"/>
    <property type="molecule type" value="Genomic_DNA"/>
</dbReference>
<organism evidence="1 2">
    <name type="scientific">Lederbergia graminis</name>
    <dbReference type="NCBI Taxonomy" id="735518"/>
    <lineage>
        <taxon>Bacteria</taxon>
        <taxon>Bacillati</taxon>
        <taxon>Bacillota</taxon>
        <taxon>Bacilli</taxon>
        <taxon>Bacillales</taxon>
        <taxon>Bacillaceae</taxon>
        <taxon>Lederbergia</taxon>
    </lineage>
</organism>
<dbReference type="InterPro" id="IPR010461">
    <property type="entry name" value="ComK"/>
</dbReference>
<evidence type="ECO:0000313" key="2">
    <source>
        <dbReference type="Proteomes" id="UP001596147"/>
    </source>
</evidence>
<evidence type="ECO:0000313" key="1">
    <source>
        <dbReference type="EMBL" id="MFC5465953.1"/>
    </source>
</evidence>
<gene>
    <name evidence="1" type="ORF">ACFPM4_14570</name>
</gene>